<evidence type="ECO:0000313" key="4">
    <source>
        <dbReference type="EMBL" id="KAF1754744.1"/>
    </source>
</evidence>
<dbReference type="PROSITE" id="PS51670">
    <property type="entry name" value="SHKT"/>
    <property type="match status" value="1"/>
</dbReference>
<dbReference type="CTD" id="78777201"/>
<dbReference type="AlphaFoldDB" id="A0A6A5GIW6"/>
<reference evidence="4 5" key="1">
    <citation type="submission" date="2019-12" db="EMBL/GenBank/DDBJ databases">
        <title>Chromosome-level assembly of the Caenorhabditis remanei genome.</title>
        <authorList>
            <person name="Teterina A.A."/>
            <person name="Willis J.H."/>
            <person name="Phillips P.C."/>
        </authorList>
    </citation>
    <scope>NUCLEOTIDE SEQUENCE [LARGE SCALE GENOMIC DNA]</scope>
    <source>
        <strain evidence="4 5">PX506</strain>
        <tissue evidence="4">Whole organism</tissue>
    </source>
</reference>
<dbReference type="Proteomes" id="UP000483820">
    <property type="component" value="Chromosome V"/>
</dbReference>
<dbReference type="KEGG" id="crq:GCK72_021308"/>
<dbReference type="InterPro" id="IPR003582">
    <property type="entry name" value="ShKT_dom"/>
</dbReference>
<accession>A0A6A5GIW6</accession>
<evidence type="ECO:0000256" key="2">
    <source>
        <dbReference type="SAM" id="SignalP"/>
    </source>
</evidence>
<feature type="domain" description="ShKT" evidence="3">
    <location>
        <begin position="198"/>
        <end position="234"/>
    </location>
</feature>
<proteinExistence type="predicted"/>
<dbReference type="Pfam" id="PF01549">
    <property type="entry name" value="ShK"/>
    <property type="match status" value="3"/>
</dbReference>
<gene>
    <name evidence="4" type="ORF">GCK72_021308</name>
</gene>
<feature type="chain" id="PRO_5025650708" description="ShKT domain-containing protein" evidence="2">
    <location>
        <begin position="17"/>
        <end position="234"/>
    </location>
</feature>
<dbReference type="Gene3D" id="1.10.10.1870">
    <property type="entry name" value="ShTK domain-like"/>
    <property type="match status" value="1"/>
</dbReference>
<feature type="signal peptide" evidence="2">
    <location>
        <begin position="1"/>
        <end position="16"/>
    </location>
</feature>
<sequence>MLVATLILLLIPSCVSYCDLDCKRLEDDPSKVVWTERATYCENGYGDAHCDSLYTGQPNVTAGGSAVRPDYCWGTTDANGVTTENPDTIKHAKMFCAKRCGYCCVTEDHTCNWTIPSGYTAEIQKICKEVTWDKCLNSVEYRPIYAKYCPNYCGFCMFNGCVDAVSSCSKDPAVCRSPAMLTFASQYCKKTCGYCTACPDKRTDCAEMVRLYDYCNWQSNYQLKKECAKTCNLC</sequence>
<comment type="caution">
    <text evidence="1">Lacks conserved residue(s) required for the propagation of feature annotation.</text>
</comment>
<dbReference type="PANTHER" id="PTHR21724">
    <property type="entry name" value="SHKT DOMAIN-CONTAINING PROTEIN"/>
    <property type="match status" value="1"/>
</dbReference>
<keyword evidence="2" id="KW-0732">Signal</keyword>
<evidence type="ECO:0000259" key="3">
    <source>
        <dbReference type="PROSITE" id="PS51670"/>
    </source>
</evidence>
<organism evidence="4 5">
    <name type="scientific">Caenorhabditis remanei</name>
    <name type="common">Caenorhabditis vulgaris</name>
    <dbReference type="NCBI Taxonomy" id="31234"/>
    <lineage>
        <taxon>Eukaryota</taxon>
        <taxon>Metazoa</taxon>
        <taxon>Ecdysozoa</taxon>
        <taxon>Nematoda</taxon>
        <taxon>Chromadorea</taxon>
        <taxon>Rhabditida</taxon>
        <taxon>Rhabditina</taxon>
        <taxon>Rhabditomorpha</taxon>
        <taxon>Rhabditoidea</taxon>
        <taxon>Rhabditidae</taxon>
        <taxon>Peloderinae</taxon>
        <taxon>Caenorhabditis</taxon>
    </lineage>
</organism>
<dbReference type="SMART" id="SM00254">
    <property type="entry name" value="ShKT"/>
    <property type="match status" value="3"/>
</dbReference>
<evidence type="ECO:0000256" key="1">
    <source>
        <dbReference type="PROSITE-ProRule" id="PRU01005"/>
    </source>
</evidence>
<dbReference type="GeneID" id="78777201"/>
<protein>
    <recommendedName>
        <fullName evidence="3">ShKT domain-containing protein</fullName>
    </recommendedName>
</protein>
<name>A0A6A5GIW6_CAERE</name>
<evidence type="ECO:0000313" key="5">
    <source>
        <dbReference type="Proteomes" id="UP000483820"/>
    </source>
</evidence>
<dbReference type="PANTHER" id="PTHR21724:SF43">
    <property type="entry name" value="SHKT DOMAIN-CONTAINING PROTEIN"/>
    <property type="match status" value="1"/>
</dbReference>
<dbReference type="EMBL" id="WUAV01000005">
    <property type="protein sequence ID" value="KAF1754744.1"/>
    <property type="molecule type" value="Genomic_DNA"/>
</dbReference>
<comment type="caution">
    <text evidence="4">The sequence shown here is derived from an EMBL/GenBank/DDBJ whole genome shotgun (WGS) entry which is preliminary data.</text>
</comment>
<dbReference type="RefSeq" id="XP_053583090.1">
    <property type="nucleotide sequence ID" value="XM_053734177.1"/>
</dbReference>